<feature type="signal peptide" evidence="1">
    <location>
        <begin position="1"/>
        <end position="19"/>
    </location>
</feature>
<dbReference type="EMBL" id="JAXBLV010000200">
    <property type="protein sequence ID" value="MDY3561774.1"/>
    <property type="molecule type" value="Genomic_DNA"/>
</dbReference>
<feature type="chain" id="PRO_5046315715" evidence="1">
    <location>
        <begin position="20"/>
        <end position="156"/>
    </location>
</feature>
<evidence type="ECO:0000256" key="1">
    <source>
        <dbReference type="SAM" id="SignalP"/>
    </source>
</evidence>
<keyword evidence="1" id="KW-0732">Signal</keyword>
<dbReference type="Proteomes" id="UP001272242">
    <property type="component" value="Unassembled WGS sequence"/>
</dbReference>
<reference evidence="3" key="1">
    <citation type="journal article" date="2023" name="Mar. Drugs">
        <title>Gemmata algarum, a Novel Planctomycete Isolated from an Algal Mat, Displays Antimicrobial Activity.</title>
        <authorList>
            <person name="Kumar G."/>
            <person name="Kallscheuer N."/>
            <person name="Kashif M."/>
            <person name="Ahamad S."/>
            <person name="Jagadeeshwari U."/>
            <person name="Pannikurungottu S."/>
            <person name="Haufschild T."/>
            <person name="Kabuu M."/>
            <person name="Sasikala C."/>
            <person name="Jogler C."/>
            <person name="Ramana C."/>
        </authorList>
    </citation>
    <scope>NUCLEOTIDE SEQUENCE [LARGE SCALE GENOMIC DNA]</scope>
    <source>
        <strain evidence="3">JC673</strain>
    </source>
</reference>
<dbReference type="RefSeq" id="WP_320688123.1">
    <property type="nucleotide sequence ID" value="NZ_JAXBLV010000200.1"/>
</dbReference>
<accession>A0ABU5F2P7</accession>
<keyword evidence="3" id="KW-1185">Reference proteome</keyword>
<sequence length="156" mass="17194">MCRFILCVGWLAVVGAAVADEPKAEARTRAIAKAMETFAGRWEIVSVKPVGATKDARRLVFDTGGTYSARDQDGKELWAGTFEIDPTTTPNVWDHRSHDAKRTGADVLGIYELKGDTLRVACVVGEWKGKEWAGKPRPKAIDPKEADVVIELKRVR</sequence>
<dbReference type="NCBIfam" id="TIGR03067">
    <property type="entry name" value="Planc_TIGR03067"/>
    <property type="match status" value="1"/>
</dbReference>
<evidence type="ECO:0000313" key="3">
    <source>
        <dbReference type="Proteomes" id="UP001272242"/>
    </source>
</evidence>
<evidence type="ECO:0000313" key="2">
    <source>
        <dbReference type="EMBL" id="MDY3561774.1"/>
    </source>
</evidence>
<protein>
    <submittedName>
        <fullName evidence="2">TIGR03067 domain-containing protein</fullName>
    </submittedName>
</protein>
<dbReference type="InterPro" id="IPR017504">
    <property type="entry name" value="CHP03067_Planctomycetes"/>
</dbReference>
<proteinExistence type="predicted"/>
<name>A0ABU5F2P7_9BACT</name>
<comment type="caution">
    <text evidence="2">The sequence shown here is derived from an EMBL/GenBank/DDBJ whole genome shotgun (WGS) entry which is preliminary data.</text>
</comment>
<gene>
    <name evidence="2" type="ORF">R5W23_003202</name>
</gene>
<organism evidence="2 3">
    <name type="scientific">Gemmata algarum</name>
    <dbReference type="NCBI Taxonomy" id="2975278"/>
    <lineage>
        <taxon>Bacteria</taxon>
        <taxon>Pseudomonadati</taxon>
        <taxon>Planctomycetota</taxon>
        <taxon>Planctomycetia</taxon>
        <taxon>Gemmatales</taxon>
        <taxon>Gemmataceae</taxon>
        <taxon>Gemmata</taxon>
    </lineage>
</organism>